<name>G8UJB2_TANFA</name>
<dbReference type="HOGENOM" id="CLU_2863748_0_0_10"/>
<protein>
    <submittedName>
        <fullName evidence="1">Uncharacterized protein</fullName>
    </submittedName>
</protein>
<evidence type="ECO:0000313" key="1">
    <source>
        <dbReference type="EMBL" id="AEW19780.1"/>
    </source>
</evidence>
<sequence length="64" mass="7293">MREKNDLIIPLNEELMTEFAIQQLEERLETDPLLLGNPVDASVQLSSSTDCFTCHLCFTCEFSL</sequence>
<proteinExistence type="predicted"/>
<accession>G8UJB2</accession>
<gene>
    <name evidence="1" type="ordered locus">BFO_2243</name>
</gene>
<dbReference type="EMBL" id="CP003191">
    <property type="protein sequence ID" value="AEW19780.1"/>
    <property type="molecule type" value="Genomic_DNA"/>
</dbReference>
<dbReference type="STRING" id="203275.BFO_2243"/>
<reference evidence="2" key="1">
    <citation type="submission" date="2011-12" db="EMBL/GenBank/DDBJ databases">
        <title>Complete sequence of Tannerella forsythia ATCC 43037.</title>
        <authorList>
            <person name="Dewhirst F."/>
            <person name="Tanner A."/>
            <person name="Izard J."/>
            <person name="Brinkac L."/>
            <person name="Durkin A.S."/>
            <person name="Hostetler J."/>
            <person name="Shetty J."/>
            <person name="Torralba M."/>
            <person name="Gill S."/>
            <person name="Nelson K."/>
        </authorList>
    </citation>
    <scope>NUCLEOTIDE SEQUENCE [LARGE SCALE GENOMIC DNA]</scope>
    <source>
        <strain evidence="2">ATCC 43037 / JCM 10827 / CCUG 33226 / KCTC 5666 / FDC 338</strain>
    </source>
</reference>
<dbReference type="eggNOG" id="ENOG502ZU94">
    <property type="taxonomic scope" value="Bacteria"/>
</dbReference>
<organism evidence="1 2">
    <name type="scientific">Tannerella forsythia (strain ATCC 43037 / JCM 10827 / CCUG 21028 A / KCTC 5666 / FDC 338)</name>
    <name type="common">Bacteroides forsythus</name>
    <dbReference type="NCBI Taxonomy" id="203275"/>
    <lineage>
        <taxon>Bacteria</taxon>
        <taxon>Pseudomonadati</taxon>
        <taxon>Bacteroidota</taxon>
        <taxon>Bacteroidia</taxon>
        <taxon>Bacteroidales</taxon>
        <taxon>Tannerellaceae</taxon>
        <taxon>Tannerella</taxon>
    </lineage>
</organism>
<keyword evidence="2" id="KW-1185">Reference proteome</keyword>
<dbReference type="AlphaFoldDB" id="G8UJB2"/>
<dbReference type="KEGG" id="tfo:BFO_2243"/>
<dbReference type="Proteomes" id="UP000005436">
    <property type="component" value="Chromosome"/>
</dbReference>
<evidence type="ECO:0000313" key="2">
    <source>
        <dbReference type="Proteomes" id="UP000005436"/>
    </source>
</evidence>